<protein>
    <recommendedName>
        <fullName evidence="17">Cation/H+ exchanger domain-containing protein</fullName>
    </recommendedName>
</protein>
<keyword evidence="9 11" id="KW-0472">Membrane</keyword>
<feature type="transmembrane region" description="Helical" evidence="11">
    <location>
        <begin position="241"/>
        <end position="261"/>
    </location>
</feature>
<keyword evidence="6" id="KW-0630">Potassium</keyword>
<dbReference type="InterPro" id="IPR038770">
    <property type="entry name" value="Na+/solute_symporter_sf"/>
</dbReference>
<dbReference type="PANTHER" id="PTHR32468:SF0">
    <property type="entry name" value="K(+)_H(+) ANTIPORTER 1"/>
    <property type="match status" value="1"/>
</dbReference>
<dbReference type="GO" id="GO:1902600">
    <property type="term" value="P:proton transmembrane transport"/>
    <property type="evidence" value="ECO:0007669"/>
    <property type="project" value="InterPro"/>
</dbReference>
<keyword evidence="7 11" id="KW-1133">Transmembrane helix</keyword>
<dbReference type="EMBL" id="JAVXUP010000094">
    <property type="protein sequence ID" value="KAK3038547.1"/>
    <property type="molecule type" value="Genomic_DNA"/>
</dbReference>
<evidence type="ECO:0000256" key="4">
    <source>
        <dbReference type="ARBA" id="ARBA00022538"/>
    </source>
</evidence>
<feature type="transmembrane region" description="Helical" evidence="11">
    <location>
        <begin position="208"/>
        <end position="229"/>
    </location>
</feature>
<reference evidence="15" key="1">
    <citation type="submission" date="2022-12" db="EMBL/GenBank/DDBJ databases">
        <title>Draft genome assemblies for two species of Escallonia (Escalloniales).</title>
        <authorList>
            <person name="Chanderbali A."/>
            <person name="Dervinis C."/>
            <person name="Anghel I."/>
            <person name="Soltis D."/>
            <person name="Soltis P."/>
            <person name="Zapata F."/>
        </authorList>
    </citation>
    <scope>NUCLEOTIDE SEQUENCE</scope>
    <source>
        <strain evidence="15">UCBG64.0493</strain>
        <tissue evidence="15">Leaf</tissue>
    </source>
</reference>
<feature type="transmembrane region" description="Helical" evidence="11">
    <location>
        <begin position="1198"/>
        <end position="1224"/>
    </location>
</feature>
<evidence type="ECO:0008006" key="17">
    <source>
        <dbReference type="Google" id="ProtNLM"/>
    </source>
</evidence>
<feature type="transmembrane region" description="Helical" evidence="11">
    <location>
        <begin position="1169"/>
        <end position="1186"/>
    </location>
</feature>
<feature type="domain" description="Cation/H+ exchanger transmembrane" evidence="12">
    <location>
        <begin position="208"/>
        <end position="443"/>
    </location>
</feature>
<dbReference type="GO" id="GO:0015297">
    <property type="term" value="F:antiporter activity"/>
    <property type="evidence" value="ECO:0007669"/>
    <property type="project" value="UniProtKB-KW"/>
</dbReference>
<evidence type="ECO:0000313" key="16">
    <source>
        <dbReference type="Proteomes" id="UP001188597"/>
    </source>
</evidence>
<feature type="transmembrane region" description="Helical" evidence="11">
    <location>
        <begin position="332"/>
        <end position="348"/>
    </location>
</feature>
<comment type="caution">
    <text evidence="15">The sequence shown here is derived from an EMBL/GenBank/DDBJ whole genome shotgun (WGS) entry which is preliminary data.</text>
</comment>
<evidence type="ECO:0000256" key="8">
    <source>
        <dbReference type="ARBA" id="ARBA00023065"/>
    </source>
</evidence>
<evidence type="ECO:0000256" key="2">
    <source>
        <dbReference type="ARBA" id="ARBA00022448"/>
    </source>
</evidence>
<keyword evidence="8" id="KW-0406">Ion transport</keyword>
<organism evidence="15 16">
    <name type="scientific">Escallonia herrerae</name>
    <dbReference type="NCBI Taxonomy" id="1293975"/>
    <lineage>
        <taxon>Eukaryota</taxon>
        <taxon>Viridiplantae</taxon>
        <taxon>Streptophyta</taxon>
        <taxon>Embryophyta</taxon>
        <taxon>Tracheophyta</taxon>
        <taxon>Spermatophyta</taxon>
        <taxon>Magnoliopsida</taxon>
        <taxon>eudicotyledons</taxon>
        <taxon>Gunneridae</taxon>
        <taxon>Pentapetalae</taxon>
        <taxon>asterids</taxon>
        <taxon>campanulids</taxon>
        <taxon>Escalloniales</taxon>
        <taxon>Escalloniaceae</taxon>
        <taxon>Escallonia</taxon>
    </lineage>
</organism>
<dbReference type="FunFam" id="1.20.1530.20:FF:000003">
    <property type="entry name" value="Cation/H(+) antiporter 15"/>
    <property type="match status" value="2"/>
</dbReference>
<evidence type="ECO:0000259" key="13">
    <source>
        <dbReference type="Pfam" id="PF23256"/>
    </source>
</evidence>
<feature type="transmembrane region" description="Helical" evidence="11">
    <location>
        <begin position="42"/>
        <end position="65"/>
    </location>
</feature>
<evidence type="ECO:0000256" key="10">
    <source>
        <dbReference type="ARBA" id="ARBA00038341"/>
    </source>
</evidence>
<feature type="transmembrane region" description="Helical" evidence="11">
    <location>
        <begin position="1261"/>
        <end position="1283"/>
    </location>
</feature>
<accession>A0AA88X281</accession>
<feature type="transmembrane region" description="Helical" evidence="11">
    <location>
        <begin position="138"/>
        <end position="160"/>
    </location>
</feature>
<feature type="domain" description="Cation/H(+) antiporter central" evidence="13">
    <location>
        <begin position="1338"/>
        <end position="1476"/>
    </location>
</feature>
<dbReference type="GO" id="GO:0012505">
    <property type="term" value="C:endomembrane system"/>
    <property type="evidence" value="ECO:0007669"/>
    <property type="project" value="TreeGrafter"/>
</dbReference>
<dbReference type="GO" id="GO:0006885">
    <property type="term" value="P:regulation of pH"/>
    <property type="evidence" value="ECO:0007669"/>
    <property type="project" value="TreeGrafter"/>
</dbReference>
<keyword evidence="5 11" id="KW-0812">Transmembrane</keyword>
<dbReference type="Pfam" id="PF23259">
    <property type="entry name" value="CHX17_C"/>
    <property type="match status" value="1"/>
</dbReference>
<dbReference type="GO" id="GO:0006813">
    <property type="term" value="P:potassium ion transport"/>
    <property type="evidence" value="ECO:0007669"/>
    <property type="project" value="UniProtKB-KW"/>
</dbReference>
<dbReference type="GO" id="GO:0016020">
    <property type="term" value="C:membrane"/>
    <property type="evidence" value="ECO:0007669"/>
    <property type="project" value="UniProtKB-SubCell"/>
</dbReference>
<dbReference type="InterPro" id="IPR057290">
    <property type="entry name" value="CHX17_C"/>
</dbReference>
<feature type="transmembrane region" description="Helical" evidence="11">
    <location>
        <begin position="971"/>
        <end position="993"/>
    </location>
</feature>
<feature type="transmembrane region" description="Helical" evidence="11">
    <location>
        <begin position="1077"/>
        <end position="1097"/>
    </location>
</feature>
<dbReference type="InterPro" id="IPR006153">
    <property type="entry name" value="Cation/H_exchanger_TM"/>
</dbReference>
<sequence length="1681" mass="182425">MVILSNACKSSHELATTSMPVNITSVETSSNGVWQGDNPLDFAFPLLVVQTTLILVVSRFLALLFKPLRQPKVIAETVGGIILGPSVFGRNQEYMHQIFPKWSTPILESVASIGLLFFLFLVGLELDLNSIRRSGKKAVGIAAAGISIPFILGIGITFVLQKTIEGADKVVCRVHGDGFVYHCFPCARPYSGGAQTAYYTGGRDRHMAAAAFNDVVAWILLALAVAIAGDGGAGGPHKSPLISVWVLLSGFAFVVFMMVAIRPAMKWVARRCSPEHDVVDEAYICLTLAGVLVSGFITDLIGIHSIFGAFVFGLTIPKGGDFAERLIERIEDFVSGLLLPLYFASSGLKTDVAKIRGGKAWGLLLLVITTACAGKISGTFVAAMLCTIPVREALTLGLLMNTKGLVELIVLNIGKEKKVLNDEAFAVLVLMALFTTFMTTPTVMAVYKASRGSSTSVHRRLEPVSETIKDEFRASLKLHIMHLVELTERSSSIMMVHRLRKNGFPFTSRHRDSELHHRVAFAFQAYGQLGGVSVRTTTAMSPLAKMHEDICHVAEEKNVPMIILLFHKQWRKEDGDVIVEHIGHGWRAINQKALKSAPCSVAVLVDRKYGSDPQQTPGPTAAKEQRVSVIFFGGPDDREALELGGGGGGGMVDHPSVKVTVIRFVENEGVEGKGVMLRPSPNKATSEKHYTFSTAAINLEKEKELDEGALNEFQKRWEGMVDYREKVATNIVEGVLEIGRSGDYDLVIVGKGRCPSTMVAELADRQAEHAELGPIGDLLTSSGVSSVLIIQQHDTILTGEAPVSKVVQSEDDRVAAYQPSIECTHKLKKGPTLVKPVESTFFGLRSLLLSAMPVNITSVKTSSNGVWQGDNPLDFAFPLLVVQTTLILFVSRFLALLFKPLRQPKVIAEIVGGIILGPSVFGRNQEYMQQIFPKWSTPILESVASIGLLFFLFLVGLELDLNSIRRSGKKAVGIAAAGISIPFILGIGITFVLRKTIEGADKVGYIQYVVFMGVALSITAFPVLARILAELKLLTTQVGETAMAAAAFNDVVAWILLALAVAIAGDGGAGGPHKSPLISLWVLLSGFAFVVFMMVAIRPAMKWVARRCSPEHDVVDEAYICLTLAGVLVSGFITDLIGIHSIFGAFVFGLTIPKGGDFAERLIERIEDFVSGLLLPLYFASSGLKTDVAKIRGGKSWGLLLLVITTACAGKITGTFAAAMLCMIPAREAITLGLLMNTKGLVELIVLNIGKEKKVLNDEAFAILVLMALFTTFMTTPTVMAIYKPSRGSATAVHRRLEPVSETLKDELRVLACVQGSGNISSLINLIESTRSVTKTSLKLYIMHLVELTERSSSIMMVHRLRKNGFPFTKRYRDSELHDRVAFAFQAYGQLGRVSVRTTTAISPLATMHEDICHVAEEKNVPMIILPFHKQWRKEDGDAVVEHIGHGWRAVNQKVLKRAPCSVAVLVDRGYGSDPQQTPGPTGSAEQRVCVIFFGGPDDREALELGGRMVDHPSVKVTVIGFVEKEGVEGKGVMLRPSPNKATSENHYTFSTAAINLEKEKELDEGAVNEFQKRWEGMVDYREKVATNIVEGVLEIGRSGDYDLVIVGKGRCPSTMVAELADRQAEHAELGPIGDLLASSGVSSVLIIQQYNTILAEEAPVSKVMQSEEDGLTAYQPSIEV</sequence>
<feature type="transmembrane region" description="Helical" evidence="11">
    <location>
        <begin position="1118"/>
        <end position="1149"/>
    </location>
</feature>
<dbReference type="Gene3D" id="1.20.1530.20">
    <property type="match status" value="3"/>
</dbReference>
<keyword evidence="2" id="KW-0813">Transport</keyword>
<keyword evidence="4" id="KW-0633">Potassium transport</keyword>
<feature type="domain" description="Cation/H+ exchanger transmembrane" evidence="12">
    <location>
        <begin position="890"/>
        <end position="1279"/>
    </location>
</feature>
<dbReference type="InterPro" id="IPR057291">
    <property type="entry name" value="CHX17_2nd"/>
</dbReference>
<evidence type="ECO:0000256" key="9">
    <source>
        <dbReference type="ARBA" id="ARBA00023136"/>
    </source>
</evidence>
<comment type="subcellular location">
    <subcellularLocation>
        <location evidence="1">Membrane</location>
        <topology evidence="1">Multi-pass membrane protein</topology>
    </subcellularLocation>
</comment>
<dbReference type="PANTHER" id="PTHR32468">
    <property type="entry name" value="CATION/H + ANTIPORTER"/>
    <property type="match status" value="1"/>
</dbReference>
<evidence type="ECO:0000256" key="5">
    <source>
        <dbReference type="ARBA" id="ARBA00022692"/>
    </source>
</evidence>
<evidence type="ECO:0000256" key="1">
    <source>
        <dbReference type="ARBA" id="ARBA00004141"/>
    </source>
</evidence>
<dbReference type="Pfam" id="PF00999">
    <property type="entry name" value="Na_H_Exchanger"/>
    <property type="match status" value="3"/>
</dbReference>
<evidence type="ECO:0000259" key="14">
    <source>
        <dbReference type="Pfam" id="PF23259"/>
    </source>
</evidence>
<dbReference type="Pfam" id="PF23256">
    <property type="entry name" value="CHX17_2nd"/>
    <property type="match status" value="2"/>
</dbReference>
<gene>
    <name evidence="15" type="ORF">RJ639_029347</name>
</gene>
<dbReference type="Proteomes" id="UP001188597">
    <property type="component" value="Unassembled WGS sequence"/>
</dbReference>
<name>A0AA88X281_9ASTE</name>
<feature type="transmembrane region" description="Helical" evidence="11">
    <location>
        <begin position="425"/>
        <end position="447"/>
    </location>
</feature>
<feature type="transmembrane region" description="Helical" evidence="11">
    <location>
        <begin position="106"/>
        <end position="126"/>
    </location>
</feature>
<evidence type="ECO:0000259" key="12">
    <source>
        <dbReference type="Pfam" id="PF00999"/>
    </source>
</evidence>
<keyword evidence="3" id="KW-0050">Antiport</keyword>
<feature type="domain" description="Cation/H(+) antiporter central" evidence="13">
    <location>
        <begin position="475"/>
        <end position="614"/>
    </location>
</feature>
<feature type="domain" description="Cation/H+ exchanger transmembrane" evidence="12">
    <location>
        <begin position="58"/>
        <end position="158"/>
    </location>
</feature>
<evidence type="ECO:0000313" key="15">
    <source>
        <dbReference type="EMBL" id="KAK3038547.1"/>
    </source>
</evidence>
<feature type="transmembrane region" description="Helical" evidence="11">
    <location>
        <begin position="282"/>
        <end position="312"/>
    </location>
</feature>
<dbReference type="Gene3D" id="3.40.50.12370">
    <property type="match status" value="1"/>
</dbReference>
<feature type="transmembrane region" description="Helical" evidence="11">
    <location>
        <begin position="942"/>
        <end position="959"/>
    </location>
</feature>
<comment type="similarity">
    <text evidence="10">Belongs to the monovalent cation:proton antiporter 2 (CPA2) transporter (TC 2.A.37) family. CHX (TC 2.A.37.4) subfamily.</text>
</comment>
<feature type="transmembrane region" description="Helical" evidence="11">
    <location>
        <begin position="1041"/>
        <end position="1065"/>
    </location>
</feature>
<feature type="transmembrane region" description="Helical" evidence="11">
    <location>
        <begin position="1005"/>
        <end position="1029"/>
    </location>
</feature>
<evidence type="ECO:0000256" key="7">
    <source>
        <dbReference type="ARBA" id="ARBA00022989"/>
    </source>
</evidence>
<feature type="transmembrane region" description="Helical" evidence="11">
    <location>
        <begin position="1230"/>
        <end position="1249"/>
    </location>
</feature>
<evidence type="ECO:0000256" key="6">
    <source>
        <dbReference type="ARBA" id="ARBA00022958"/>
    </source>
</evidence>
<feature type="domain" description="Cation/H(+) antiporter C-terminal" evidence="14">
    <location>
        <begin position="627"/>
        <end position="793"/>
    </location>
</feature>
<feature type="transmembrane region" description="Helical" evidence="11">
    <location>
        <begin position="393"/>
        <end position="413"/>
    </location>
</feature>
<proteinExistence type="inferred from homology"/>
<evidence type="ECO:0000256" key="11">
    <source>
        <dbReference type="SAM" id="Phobius"/>
    </source>
</evidence>
<dbReference type="InterPro" id="IPR050794">
    <property type="entry name" value="CPA2_transporter"/>
</dbReference>
<feature type="transmembrane region" description="Helical" evidence="11">
    <location>
        <begin position="906"/>
        <end position="922"/>
    </location>
</feature>
<evidence type="ECO:0000256" key="3">
    <source>
        <dbReference type="ARBA" id="ARBA00022449"/>
    </source>
</evidence>
<keyword evidence="16" id="KW-1185">Reference proteome</keyword>
<feature type="transmembrane region" description="Helical" evidence="11">
    <location>
        <begin position="360"/>
        <end position="381"/>
    </location>
</feature>
<feature type="transmembrane region" description="Helical" evidence="11">
    <location>
        <begin position="875"/>
        <end position="894"/>
    </location>
</feature>